<name>A0A540VDT1_9CHLR</name>
<dbReference type="AlphaFoldDB" id="A0A540VDT1"/>
<evidence type="ECO:0000256" key="2">
    <source>
        <dbReference type="ARBA" id="ARBA00022630"/>
    </source>
</evidence>
<dbReference type="PANTHER" id="PTHR43014:SF1">
    <property type="entry name" value="NAD(P)H DEHYDROGENASE (QUINONE)"/>
    <property type="match status" value="1"/>
</dbReference>
<dbReference type="Gene3D" id="3.50.50.60">
    <property type="entry name" value="FAD/NAD(P)-binding domain"/>
    <property type="match status" value="2"/>
</dbReference>
<feature type="domain" description="Pyridine nucleotide-disulphide oxidoreductase dimerisation" evidence="4">
    <location>
        <begin position="342"/>
        <end position="439"/>
    </location>
</feature>
<dbReference type="InParanoid" id="A0A540VDT1"/>
<dbReference type="InterPro" id="IPR004099">
    <property type="entry name" value="Pyr_nucl-diS_OxRdtase_dimer"/>
</dbReference>
<organism evidence="6 7">
    <name type="scientific">Litorilinea aerophila</name>
    <dbReference type="NCBI Taxonomy" id="1204385"/>
    <lineage>
        <taxon>Bacteria</taxon>
        <taxon>Bacillati</taxon>
        <taxon>Chloroflexota</taxon>
        <taxon>Caldilineae</taxon>
        <taxon>Caldilineales</taxon>
        <taxon>Caldilineaceae</taxon>
        <taxon>Litorilinea</taxon>
    </lineage>
</organism>
<gene>
    <name evidence="6" type="ORF">FKZ61_14940</name>
</gene>
<evidence type="ECO:0000256" key="3">
    <source>
        <dbReference type="ARBA" id="ARBA00022827"/>
    </source>
</evidence>
<comment type="cofactor">
    <cofactor evidence="1">
        <name>FAD</name>
        <dbReference type="ChEBI" id="CHEBI:57692"/>
    </cofactor>
</comment>
<dbReference type="EMBL" id="VIGC01000019">
    <property type="protein sequence ID" value="TQE94904.1"/>
    <property type="molecule type" value="Genomic_DNA"/>
</dbReference>
<evidence type="ECO:0000256" key="1">
    <source>
        <dbReference type="ARBA" id="ARBA00001974"/>
    </source>
</evidence>
<dbReference type="InterPro" id="IPR023753">
    <property type="entry name" value="FAD/NAD-binding_dom"/>
</dbReference>
<dbReference type="InterPro" id="IPR036188">
    <property type="entry name" value="FAD/NAD-bd_sf"/>
</dbReference>
<dbReference type="Gene3D" id="3.30.390.30">
    <property type="match status" value="1"/>
</dbReference>
<evidence type="ECO:0000313" key="6">
    <source>
        <dbReference type="EMBL" id="TQE94904.1"/>
    </source>
</evidence>
<dbReference type="OrthoDB" id="4678789at2"/>
<keyword evidence="2" id="KW-0285">Flavoprotein</keyword>
<comment type="caution">
    <text evidence="6">The sequence shown here is derived from an EMBL/GenBank/DDBJ whole genome shotgun (WGS) entry which is preliminary data.</text>
</comment>
<protein>
    <submittedName>
        <fullName evidence="6">NAD(P)/FAD-dependent oxidoreductase</fullName>
    </submittedName>
</protein>
<dbReference type="Proteomes" id="UP000317371">
    <property type="component" value="Unassembled WGS sequence"/>
</dbReference>
<evidence type="ECO:0000313" key="7">
    <source>
        <dbReference type="Proteomes" id="UP000317371"/>
    </source>
</evidence>
<reference evidence="6 7" key="1">
    <citation type="submission" date="2019-06" db="EMBL/GenBank/DDBJ databases">
        <title>Genome sequence of Litorilinea aerophila BAA-2444.</title>
        <authorList>
            <person name="Maclea K.S."/>
            <person name="Maurais E.G."/>
            <person name="Iannazzi L.C."/>
        </authorList>
    </citation>
    <scope>NUCLEOTIDE SEQUENCE [LARGE SCALE GENOMIC DNA]</scope>
    <source>
        <strain evidence="6 7">ATCC BAA-2444</strain>
    </source>
</reference>
<sequence length="457" mass="47299">MTQRIAIIGNGPAGIEAATVAARAGAQVTLIGEGPVGGRAGWHSLTPSKVWLTAADTYGLFQEAAQLGTVVTGARPDPQAVLARIRAVTAAWNEQQAASLRRLGVELLNGVAAFSGPHSLTVQAQDFTHTVHADAVIVATGSVPRFPPGMQPDGERILAPRFASHLAQLPPDVVVVGGGATGTEFAYLFNRLGLRVTWVLDQAGILPRFAPDVGRFLADVMARRGVDLAIGQPATAIERNEAGITVITRDGGRHTGSMAFLAIGRTPDLARLALDAAGLSPGPGGGLETDAYGQTRVPGIYAVGDATGAPMLANRATAQARIAARHALGLPTPPFRPETVVHAVYCEPQVAQVGTLQTASNQLLTVRLPFTAGLKGHLLAEGDGFVELAYDKHDRRVVGGVAVGPHAADVLAPVALAIAWGATVEQLAEVAGAHPTVSELAFLAAQEAGPWVRRSQP</sequence>
<dbReference type="GO" id="GO:0003955">
    <property type="term" value="F:NAD(P)H dehydrogenase (quinone) activity"/>
    <property type="evidence" value="ECO:0007669"/>
    <property type="project" value="TreeGrafter"/>
</dbReference>
<evidence type="ECO:0000259" key="5">
    <source>
        <dbReference type="Pfam" id="PF07992"/>
    </source>
</evidence>
<dbReference type="Pfam" id="PF07992">
    <property type="entry name" value="Pyr_redox_2"/>
    <property type="match status" value="1"/>
</dbReference>
<proteinExistence type="predicted"/>
<dbReference type="SUPFAM" id="SSF51905">
    <property type="entry name" value="FAD/NAD(P)-binding domain"/>
    <property type="match status" value="1"/>
</dbReference>
<dbReference type="PRINTS" id="PR00411">
    <property type="entry name" value="PNDRDTASEI"/>
</dbReference>
<dbReference type="RefSeq" id="WP_141610946.1">
    <property type="nucleotide sequence ID" value="NZ_VIGC02000019.1"/>
</dbReference>
<accession>A0A540VDT1</accession>
<dbReference type="InterPro" id="IPR016156">
    <property type="entry name" value="FAD/NAD-linked_Rdtase_dimer_sf"/>
</dbReference>
<evidence type="ECO:0000259" key="4">
    <source>
        <dbReference type="Pfam" id="PF02852"/>
    </source>
</evidence>
<keyword evidence="3" id="KW-0274">FAD</keyword>
<dbReference type="SUPFAM" id="SSF55424">
    <property type="entry name" value="FAD/NAD-linked reductases, dimerisation (C-terminal) domain"/>
    <property type="match status" value="1"/>
</dbReference>
<dbReference type="PANTHER" id="PTHR43014">
    <property type="entry name" value="MERCURIC REDUCTASE"/>
    <property type="match status" value="1"/>
</dbReference>
<feature type="domain" description="FAD/NAD(P)-binding" evidence="5">
    <location>
        <begin position="4"/>
        <end position="320"/>
    </location>
</feature>
<dbReference type="Pfam" id="PF02852">
    <property type="entry name" value="Pyr_redox_dim"/>
    <property type="match status" value="1"/>
</dbReference>
<dbReference type="GO" id="GO:0050660">
    <property type="term" value="F:flavin adenine dinucleotide binding"/>
    <property type="evidence" value="ECO:0007669"/>
    <property type="project" value="TreeGrafter"/>
</dbReference>
<dbReference type="PRINTS" id="PR00368">
    <property type="entry name" value="FADPNR"/>
</dbReference>
<keyword evidence="7" id="KW-1185">Reference proteome</keyword>